<evidence type="ECO:0000313" key="8">
    <source>
        <dbReference type="EMBL" id="KAK3687890.1"/>
    </source>
</evidence>
<feature type="transmembrane region" description="Helical" evidence="6">
    <location>
        <begin position="113"/>
        <end position="135"/>
    </location>
</feature>
<dbReference type="InterPro" id="IPR050524">
    <property type="entry name" value="APC_YAT"/>
</dbReference>
<feature type="region of interest" description="Disordered" evidence="5">
    <location>
        <begin position="1"/>
        <end position="35"/>
    </location>
</feature>
<evidence type="ECO:0000256" key="4">
    <source>
        <dbReference type="ARBA" id="ARBA00023136"/>
    </source>
</evidence>
<proteinExistence type="predicted"/>
<keyword evidence="2 6" id="KW-0812">Transmembrane</keyword>
<feature type="transmembrane region" description="Helical" evidence="6">
    <location>
        <begin position="613"/>
        <end position="632"/>
    </location>
</feature>
<dbReference type="AlphaFoldDB" id="A0AAE0X886"/>
<feature type="transmembrane region" description="Helical" evidence="6">
    <location>
        <begin position="264"/>
        <end position="286"/>
    </location>
</feature>
<organism evidence="8 9">
    <name type="scientific">Podospora appendiculata</name>
    <dbReference type="NCBI Taxonomy" id="314037"/>
    <lineage>
        <taxon>Eukaryota</taxon>
        <taxon>Fungi</taxon>
        <taxon>Dikarya</taxon>
        <taxon>Ascomycota</taxon>
        <taxon>Pezizomycotina</taxon>
        <taxon>Sordariomycetes</taxon>
        <taxon>Sordariomycetidae</taxon>
        <taxon>Sordariales</taxon>
        <taxon>Podosporaceae</taxon>
        <taxon>Podospora</taxon>
    </lineage>
</organism>
<evidence type="ECO:0000256" key="1">
    <source>
        <dbReference type="ARBA" id="ARBA00004141"/>
    </source>
</evidence>
<dbReference type="Proteomes" id="UP001270362">
    <property type="component" value="Unassembled WGS sequence"/>
</dbReference>
<name>A0AAE0X886_9PEZI</name>
<feature type="transmembrane region" description="Helical" evidence="6">
    <location>
        <begin position="486"/>
        <end position="506"/>
    </location>
</feature>
<feature type="transmembrane region" description="Helical" evidence="6">
    <location>
        <begin position="430"/>
        <end position="452"/>
    </location>
</feature>
<evidence type="ECO:0000256" key="5">
    <source>
        <dbReference type="SAM" id="MobiDB-lite"/>
    </source>
</evidence>
<reference evidence="8" key="1">
    <citation type="journal article" date="2023" name="Mol. Phylogenet. Evol.">
        <title>Genome-scale phylogeny and comparative genomics of the fungal order Sordariales.</title>
        <authorList>
            <person name="Hensen N."/>
            <person name="Bonometti L."/>
            <person name="Westerberg I."/>
            <person name="Brannstrom I.O."/>
            <person name="Guillou S."/>
            <person name="Cros-Aarteil S."/>
            <person name="Calhoun S."/>
            <person name="Haridas S."/>
            <person name="Kuo A."/>
            <person name="Mondo S."/>
            <person name="Pangilinan J."/>
            <person name="Riley R."/>
            <person name="LaButti K."/>
            <person name="Andreopoulos B."/>
            <person name="Lipzen A."/>
            <person name="Chen C."/>
            <person name="Yan M."/>
            <person name="Daum C."/>
            <person name="Ng V."/>
            <person name="Clum A."/>
            <person name="Steindorff A."/>
            <person name="Ohm R.A."/>
            <person name="Martin F."/>
            <person name="Silar P."/>
            <person name="Natvig D.O."/>
            <person name="Lalanne C."/>
            <person name="Gautier V."/>
            <person name="Ament-Velasquez S.L."/>
            <person name="Kruys A."/>
            <person name="Hutchinson M.I."/>
            <person name="Powell A.J."/>
            <person name="Barry K."/>
            <person name="Miller A.N."/>
            <person name="Grigoriev I.V."/>
            <person name="Debuchy R."/>
            <person name="Gladieux P."/>
            <person name="Hiltunen Thoren M."/>
            <person name="Johannesson H."/>
        </authorList>
    </citation>
    <scope>NUCLEOTIDE SEQUENCE</scope>
    <source>
        <strain evidence="8">CBS 314.62</strain>
    </source>
</reference>
<feature type="transmembrane region" description="Helical" evidence="6">
    <location>
        <begin position="377"/>
        <end position="398"/>
    </location>
</feature>
<accession>A0AAE0X886</accession>
<dbReference type="PANTHER" id="PTHR43341:SF35">
    <property type="entry name" value="ACID TRANSPORTER, PUTATIVE-RELATED"/>
    <property type="match status" value="1"/>
</dbReference>
<dbReference type="EMBL" id="JAULSO010000002">
    <property type="protein sequence ID" value="KAK3687890.1"/>
    <property type="molecule type" value="Genomic_DNA"/>
</dbReference>
<feature type="transmembrane region" description="Helical" evidence="6">
    <location>
        <begin position="582"/>
        <end position="601"/>
    </location>
</feature>
<gene>
    <name evidence="8" type="ORF">B0T22DRAFT_510901</name>
</gene>
<dbReference type="InterPro" id="IPR004841">
    <property type="entry name" value="AA-permease/SLC12A_dom"/>
</dbReference>
<feature type="region of interest" description="Disordered" evidence="5">
    <location>
        <begin position="69"/>
        <end position="95"/>
    </location>
</feature>
<dbReference type="Gene3D" id="1.20.1740.10">
    <property type="entry name" value="Amino acid/polyamine transporter I"/>
    <property type="match status" value="1"/>
</dbReference>
<sequence length="706" mass="79219">MADQAPGLVENDTTYTHNAPPYAANQGNYPNYGNHYPQAQQAAYAAQPAYNPVQEHYPAVNAYGVPSNYGNQTPDTEPKAPTVGHSEAEAVSIRSNGPKTELKKELEERHVNMIGFSVVLGVGLFLSAGKVIFIAGPGLAVIAYLLMGTLMWSAMASMGEMTALFPVKGPTFEFTRRFVDESVGYASAWMLWFCYVVVAAAEILSVTEIFRFQVDEDYLRDVGYPNETVEWSFGVGTNPAVWVGIFLFAILLMNLLPVRQYGQFEYIFGSIKISFLVALIMMNTVLNARKMFHSSRFWTYETPYGFSSANITVKATPSDGHPDGIVYSGTLGTITAFWTAMVTSFFSLMGWDIILLTAPENKDLAREETIKISSRKIALRVILLYALAVFTVGLNVPYTDVGLRNLTLNGITGGQTSIFVLSAIREHVPFLPHFLNGFFVFSATTTGINSLYSASRILHAIASLRDAWPRWGWVESIRSRLEYTHYGVPIGAVFTSWFLAFLSFLSTRPSSTEILGRMTSVAATSTLIVYALNCFTFLLFFKEINKATCGLRDEDLNLTPELRYQYDRNNKWQYPYHSHLQWMRALYGLVFCILMIIFQGWRTLVPPISVEDFVASYVSILIFIVLSTAYFFKSRGFNPANWHRRAQKLAGLEAIGPVAAAHPNHREPCKHCGMRHRRGRLVLPDGPGRRKQKTIAVLEWIWTWLK</sequence>
<protein>
    <submittedName>
        <fullName evidence="8">Amino acid permease-domain-containing protein</fullName>
    </submittedName>
</protein>
<comment type="caution">
    <text evidence="8">The sequence shown here is derived from an EMBL/GenBank/DDBJ whole genome shotgun (WGS) entry which is preliminary data.</text>
</comment>
<feature type="transmembrane region" description="Helical" evidence="6">
    <location>
        <begin position="518"/>
        <end position="541"/>
    </location>
</feature>
<dbReference type="GO" id="GO:0016020">
    <property type="term" value="C:membrane"/>
    <property type="evidence" value="ECO:0007669"/>
    <property type="project" value="UniProtKB-SubCell"/>
</dbReference>
<reference evidence="8" key="2">
    <citation type="submission" date="2023-06" db="EMBL/GenBank/DDBJ databases">
        <authorList>
            <consortium name="Lawrence Berkeley National Laboratory"/>
            <person name="Haridas S."/>
            <person name="Hensen N."/>
            <person name="Bonometti L."/>
            <person name="Westerberg I."/>
            <person name="Brannstrom I.O."/>
            <person name="Guillou S."/>
            <person name="Cros-Aarteil S."/>
            <person name="Calhoun S."/>
            <person name="Kuo A."/>
            <person name="Mondo S."/>
            <person name="Pangilinan J."/>
            <person name="Riley R."/>
            <person name="Labutti K."/>
            <person name="Andreopoulos B."/>
            <person name="Lipzen A."/>
            <person name="Chen C."/>
            <person name="Yanf M."/>
            <person name="Daum C."/>
            <person name="Ng V."/>
            <person name="Clum A."/>
            <person name="Steindorff A."/>
            <person name="Ohm R."/>
            <person name="Martin F."/>
            <person name="Silar P."/>
            <person name="Natvig D."/>
            <person name="Lalanne C."/>
            <person name="Gautier V."/>
            <person name="Ament-Velasquez S.L."/>
            <person name="Kruys A."/>
            <person name="Hutchinson M.I."/>
            <person name="Powell A.J."/>
            <person name="Barry K."/>
            <person name="Miller A.N."/>
            <person name="Grigoriev I.V."/>
            <person name="Debuchy R."/>
            <person name="Gladieux P."/>
            <person name="Thoren M.H."/>
            <person name="Johannesson H."/>
        </authorList>
    </citation>
    <scope>NUCLEOTIDE SEQUENCE</scope>
    <source>
        <strain evidence="8">CBS 314.62</strain>
    </source>
</reference>
<keyword evidence="4 6" id="KW-0472">Membrane</keyword>
<feature type="domain" description="Amino acid permease/ SLC12A" evidence="7">
    <location>
        <begin position="110"/>
        <end position="546"/>
    </location>
</feature>
<feature type="transmembrane region" description="Helical" evidence="6">
    <location>
        <begin position="188"/>
        <end position="211"/>
    </location>
</feature>
<evidence type="ECO:0000256" key="2">
    <source>
        <dbReference type="ARBA" id="ARBA00022692"/>
    </source>
</evidence>
<evidence type="ECO:0000259" key="7">
    <source>
        <dbReference type="Pfam" id="PF00324"/>
    </source>
</evidence>
<evidence type="ECO:0000256" key="6">
    <source>
        <dbReference type="SAM" id="Phobius"/>
    </source>
</evidence>
<dbReference type="Pfam" id="PF00324">
    <property type="entry name" value="AA_permease"/>
    <property type="match status" value="2"/>
</dbReference>
<feature type="transmembrane region" description="Helical" evidence="6">
    <location>
        <begin position="141"/>
        <end position="167"/>
    </location>
</feature>
<feature type="transmembrane region" description="Helical" evidence="6">
    <location>
        <begin position="336"/>
        <end position="356"/>
    </location>
</feature>
<keyword evidence="3 6" id="KW-1133">Transmembrane helix</keyword>
<dbReference type="GO" id="GO:0015171">
    <property type="term" value="F:amino acid transmembrane transporter activity"/>
    <property type="evidence" value="ECO:0007669"/>
    <property type="project" value="TreeGrafter"/>
</dbReference>
<feature type="domain" description="Amino acid permease/ SLC12A" evidence="7">
    <location>
        <begin position="564"/>
        <end position="637"/>
    </location>
</feature>
<evidence type="ECO:0000313" key="9">
    <source>
        <dbReference type="Proteomes" id="UP001270362"/>
    </source>
</evidence>
<keyword evidence="9" id="KW-1185">Reference proteome</keyword>
<comment type="subcellular location">
    <subcellularLocation>
        <location evidence="1">Membrane</location>
        <topology evidence="1">Multi-pass membrane protein</topology>
    </subcellularLocation>
</comment>
<feature type="transmembrane region" description="Helical" evidence="6">
    <location>
        <begin position="231"/>
        <end position="252"/>
    </location>
</feature>
<evidence type="ECO:0000256" key="3">
    <source>
        <dbReference type="ARBA" id="ARBA00022989"/>
    </source>
</evidence>
<dbReference type="PANTHER" id="PTHR43341">
    <property type="entry name" value="AMINO ACID PERMEASE"/>
    <property type="match status" value="1"/>
</dbReference>